<gene>
    <name evidence="1" type="ORF">TQ35_0008450</name>
</gene>
<name>A0ACC6TQR2_9CREN</name>
<accession>A0ACC6TQR2</accession>
<evidence type="ECO:0000313" key="2">
    <source>
        <dbReference type="Proteomes" id="UP000053480"/>
    </source>
</evidence>
<protein>
    <submittedName>
        <fullName evidence="1">Mechanosensitive ion channel domain-containing protein</fullName>
    </submittedName>
</protein>
<dbReference type="EMBL" id="JZWS03000016">
    <property type="protein sequence ID" value="MEW9492211.1"/>
    <property type="molecule type" value="Genomic_DNA"/>
</dbReference>
<dbReference type="Proteomes" id="UP000053480">
    <property type="component" value="Unassembled WGS sequence"/>
</dbReference>
<evidence type="ECO:0000313" key="1">
    <source>
        <dbReference type="EMBL" id="MEW9492211.1"/>
    </source>
</evidence>
<comment type="caution">
    <text evidence="1">The sequence shown here is derived from an EMBL/GenBank/DDBJ whole genome shotgun (WGS) entry which is preliminary data.</text>
</comment>
<reference evidence="1" key="1">
    <citation type="submission" date="2024-07" db="EMBL/GenBank/DDBJ databases">
        <title>Metagenome and Metagenome-Assembled Genomes of Archaea from a hot spring from the geothermal field of Los Azufres, Mexico.</title>
        <authorList>
            <person name="Marin-Paredes R."/>
            <person name="Martinez-Romero E."/>
            <person name="Servin-Garciduenas L.E."/>
        </authorList>
    </citation>
    <scope>NUCLEOTIDE SEQUENCE</scope>
    <source>
        <strain evidence="1">AZ1-454</strain>
    </source>
</reference>
<organism evidence="1 2">
    <name type="scientific">Candidatus Aramenus sulfurataquae</name>
    <dbReference type="NCBI Taxonomy" id="1326980"/>
    <lineage>
        <taxon>Archaea</taxon>
        <taxon>Thermoproteota</taxon>
        <taxon>Thermoprotei</taxon>
        <taxon>Sulfolobales</taxon>
        <taxon>Sulfolobaceae</taxon>
        <taxon>Candidatus Aramenus</taxon>
    </lineage>
</organism>
<sequence length="291" mass="31345">MSARNNVIKIFAILVVLAVVAYFAKVITKLMVELLPILAPYSDDVILGINAVIVGIGGFIVVKIVQNVISLYLLSRIERSTAHTISLILNIALYSILVLAVLSALGVNLTGAAIGGAVVGIAIGLAAQTFLSNILSGILVTTSKTLRPGDAVSLTSWIWGSPIIGETEKVDILFTEVRTIYGNVVKIPNSAFLGNTVFTKLEGKNSLTFAYQVTVNADVPAEKVLSLANNYIRDELSKAKLPFPEIYFTNKNGGTNVFSVIIRFQEVTQLNSILDLINRAFDKAYWQAKSG</sequence>
<proteinExistence type="predicted"/>